<proteinExistence type="predicted"/>
<gene>
    <name evidence="1" type="ORF">CSC94_15260</name>
</gene>
<evidence type="ECO:0008006" key="3">
    <source>
        <dbReference type="Google" id="ProtNLM"/>
    </source>
</evidence>
<dbReference type="AlphaFoldDB" id="A0A2G1QLA3"/>
<reference evidence="1 2" key="1">
    <citation type="submission" date="2017-10" db="EMBL/GenBank/DDBJ databases">
        <title>Sedimentibacterium mangrovi gen. nov., sp. nov., a novel member of family Phyllobacteriacea isolated from mangrove sediment.</title>
        <authorList>
            <person name="Liao H."/>
            <person name="Tian Y."/>
        </authorList>
    </citation>
    <scope>NUCLEOTIDE SEQUENCE [LARGE SCALE GENOMIC DNA]</scope>
    <source>
        <strain evidence="1 2">X9-2-2</strain>
    </source>
</reference>
<organism evidence="1 2">
    <name type="scientific">Zhengella mangrovi</name>
    <dbReference type="NCBI Taxonomy" id="1982044"/>
    <lineage>
        <taxon>Bacteria</taxon>
        <taxon>Pseudomonadati</taxon>
        <taxon>Pseudomonadota</taxon>
        <taxon>Alphaproteobacteria</taxon>
        <taxon>Hyphomicrobiales</taxon>
        <taxon>Notoacmeibacteraceae</taxon>
        <taxon>Zhengella</taxon>
    </lineage>
</organism>
<accession>A0A2G1QLA3</accession>
<sequence>MGSDRTVTGPRRTALVTASYAGDFERCRLLCETIDRHVTGATRHLLLVSGPDVPLFRQLEGPHREVVSERDILPGWLHDLPDPLSGFRRRVWLSRHTVPLRGWHVQQLRRIAIAGHVGEDALFYCDSDAAFLRPFDCATLWKGPRLRLFRRDGRLLESGHDEQRQWARNAARALAAGTGDGLPHDYIATLVAWRADTTRAMMQRLEAVAGRHWIAALARTRRFSECMLYGCQADSVDEGRDHFHDATELCRIYWKGPRLDTAGIRDFVAACEPDQVAVGLQSFVGMDMADIRRALHGAD</sequence>
<dbReference type="Pfam" id="PF20102">
    <property type="entry name" value="DUF6492"/>
    <property type="match status" value="1"/>
</dbReference>
<evidence type="ECO:0000313" key="1">
    <source>
        <dbReference type="EMBL" id="PHP66282.1"/>
    </source>
</evidence>
<keyword evidence="2" id="KW-1185">Reference proteome</keyword>
<name>A0A2G1QLA3_9HYPH</name>
<evidence type="ECO:0000313" key="2">
    <source>
        <dbReference type="Proteomes" id="UP000221168"/>
    </source>
</evidence>
<dbReference type="OrthoDB" id="571298at2"/>
<dbReference type="EMBL" id="PDVP01000009">
    <property type="protein sequence ID" value="PHP66282.1"/>
    <property type="molecule type" value="Genomic_DNA"/>
</dbReference>
<dbReference type="InterPro" id="IPR045499">
    <property type="entry name" value="DUF6492"/>
</dbReference>
<protein>
    <recommendedName>
        <fullName evidence="3">Nucleotide-diphospho-sugar transferase domain-containing protein</fullName>
    </recommendedName>
</protein>
<dbReference type="Proteomes" id="UP000221168">
    <property type="component" value="Unassembled WGS sequence"/>
</dbReference>
<comment type="caution">
    <text evidence="1">The sequence shown here is derived from an EMBL/GenBank/DDBJ whole genome shotgun (WGS) entry which is preliminary data.</text>
</comment>
<dbReference type="RefSeq" id="WP_099307211.1">
    <property type="nucleotide sequence ID" value="NZ_PDVP01000009.1"/>
</dbReference>